<protein>
    <submittedName>
        <fullName evidence="1">Uncharacterized protein</fullName>
    </submittedName>
</protein>
<dbReference type="RefSeq" id="WP_345650324.1">
    <property type="nucleotide sequence ID" value="NZ_BAABKB010000013.1"/>
</dbReference>
<proteinExistence type="predicted"/>
<comment type="caution">
    <text evidence="1">The sequence shown here is derived from an EMBL/GenBank/DDBJ whole genome shotgun (WGS) entry which is preliminary data.</text>
</comment>
<keyword evidence="2" id="KW-1185">Reference proteome</keyword>
<reference evidence="2" key="1">
    <citation type="journal article" date="2019" name="Int. J. Syst. Evol. Microbiol.">
        <title>The Global Catalogue of Microorganisms (GCM) 10K type strain sequencing project: providing services to taxonomists for standard genome sequencing and annotation.</title>
        <authorList>
            <consortium name="The Broad Institute Genomics Platform"/>
            <consortium name="The Broad Institute Genome Sequencing Center for Infectious Disease"/>
            <person name="Wu L."/>
            <person name="Ma J."/>
        </authorList>
    </citation>
    <scope>NUCLEOTIDE SEQUENCE [LARGE SCALE GENOMIC DNA]</scope>
    <source>
        <strain evidence="2">JCM 18409</strain>
    </source>
</reference>
<organism evidence="1 2">
    <name type="scientific">Streptomyces siamensis</name>
    <dbReference type="NCBI Taxonomy" id="1274986"/>
    <lineage>
        <taxon>Bacteria</taxon>
        <taxon>Bacillati</taxon>
        <taxon>Actinomycetota</taxon>
        <taxon>Actinomycetes</taxon>
        <taxon>Kitasatosporales</taxon>
        <taxon>Streptomycetaceae</taxon>
        <taxon>Streptomyces</taxon>
    </lineage>
</organism>
<dbReference type="EMBL" id="BAABKB010000013">
    <property type="protein sequence ID" value="GAA5014841.1"/>
    <property type="molecule type" value="Genomic_DNA"/>
</dbReference>
<sequence length="229" mass="25306">MPITMTVRGFSVPGNATCVVCQQIHPVWPYEELIPRLHDLNEDPHAWGMVLRILAAAGDGSTDCNRPMVWVAVEHYRRMSVHLSDRRRRKHWERRRDGKSPLLMHETMIYLFHSLTLVWAHVLAEARSVGYMTVLDGWIIAGAKQLIHDVPQEAVTVTASTLLLCGSVASPNGRSADAGLLHTQARGAGIDLEEISAYVPGDVYNAEVELLMAAASFSIYAGALVSQLE</sequence>
<gene>
    <name evidence="1" type="ORF">GCM10023335_38950</name>
</gene>
<evidence type="ECO:0000313" key="2">
    <source>
        <dbReference type="Proteomes" id="UP001501759"/>
    </source>
</evidence>
<accession>A0ABP9J0D1</accession>
<evidence type="ECO:0000313" key="1">
    <source>
        <dbReference type="EMBL" id="GAA5014841.1"/>
    </source>
</evidence>
<dbReference type="Proteomes" id="UP001501759">
    <property type="component" value="Unassembled WGS sequence"/>
</dbReference>
<name>A0ABP9J0D1_9ACTN</name>